<accession>A0ABR5ZRR4</accession>
<evidence type="ECO:0000313" key="3">
    <source>
        <dbReference type="EMBL" id="MBA5726938.1"/>
    </source>
</evidence>
<feature type="coiled-coil region" evidence="1">
    <location>
        <begin position="343"/>
        <end position="377"/>
    </location>
</feature>
<gene>
    <name evidence="3" type="ORF">CPA56_02870</name>
</gene>
<organism evidence="3 4">
    <name type="scientific">Bombella mellum</name>
    <dbReference type="NCBI Taxonomy" id="2039288"/>
    <lineage>
        <taxon>Bacteria</taxon>
        <taxon>Pseudomonadati</taxon>
        <taxon>Pseudomonadota</taxon>
        <taxon>Alphaproteobacteria</taxon>
        <taxon>Acetobacterales</taxon>
        <taxon>Acetobacteraceae</taxon>
        <taxon>Bombella</taxon>
    </lineage>
</organism>
<dbReference type="EMBL" id="PDLY01000001">
    <property type="protein sequence ID" value="MBA5726938.1"/>
    <property type="molecule type" value="Genomic_DNA"/>
</dbReference>
<proteinExistence type="predicted"/>
<reference evidence="3 4" key="1">
    <citation type="submission" date="2017-10" db="EMBL/GenBank/DDBJ databases">
        <authorList>
            <person name="Jakob F."/>
        </authorList>
    </citation>
    <scope>NUCLEOTIDE SEQUENCE [LARGE SCALE GENOMIC DNA]</scope>
    <source>
        <strain evidence="3 4">TMW 2.1889</strain>
    </source>
</reference>
<comment type="caution">
    <text evidence="3">The sequence shown here is derived from an EMBL/GenBank/DDBJ whole genome shotgun (WGS) entry which is preliminary data.</text>
</comment>
<evidence type="ECO:0000256" key="1">
    <source>
        <dbReference type="SAM" id="Coils"/>
    </source>
</evidence>
<sequence>MIHGVYANKAGFHEFEVKEGVNLILAERTKVSRKKDTTNGIGKTLLLDIIDFCLGSDWKRKKNLNSAALEGWSFTLDITLAGGRLLVNRSMDDGKFVSVSGETEKLSCPLPVAQENASGIPVKDWCDFLGSAFFGLSNEDMEGKNHPSARALLGFFVRTGPDAYNDPFKPVPRQNACLSQVNNAFLLGLDWTKIRRLYEIKDEKKDLDVLKKHIRSIPINVDQMTPGALHAEYRKLVRQCDDMEDDLSKFEIMPEYREIEKKANTLTVEVSRLRDEIYSDKMKLMNYEASTTEPDEVDNGKLIRLFEEAKVILPHNVVSTLEQAKEFHINMIRDRKYFLKGEMDRLRRGVEKKDRKLEELVNERARYLSTLKEKRALDEFIVLQNEYSSLVQRRDNILQTMNCKKIFDERVNDVKLELDKAIKAIRQDYEERESLWSQALDMFADFSKALYEKPGSLIIDVDQEKKTGYRFQVKIEGGSSEGISKMQVFCYDLTLICFSRIVGRGIDFLIHDSTIFDGVDPRQRARALELVEKVSRRYDFQYICTMNIDSVPVNDLSQEFDYESLVRMTLSDRNDAGSLLGFRY</sequence>
<dbReference type="Proteomes" id="UP000765338">
    <property type="component" value="Unassembled WGS sequence"/>
</dbReference>
<dbReference type="InterPro" id="IPR018760">
    <property type="entry name" value="DUF2326"/>
</dbReference>
<feature type="domain" description="DUF2326" evidence="2">
    <location>
        <begin position="446"/>
        <end position="583"/>
    </location>
</feature>
<dbReference type="InterPro" id="IPR027417">
    <property type="entry name" value="P-loop_NTPase"/>
</dbReference>
<dbReference type="RefSeq" id="WP_182040506.1">
    <property type="nucleotide sequence ID" value="NZ_PDLY01000001.1"/>
</dbReference>
<evidence type="ECO:0000259" key="2">
    <source>
        <dbReference type="Pfam" id="PF10088"/>
    </source>
</evidence>
<keyword evidence="4" id="KW-1185">Reference proteome</keyword>
<dbReference type="Gene3D" id="3.40.50.300">
    <property type="entry name" value="P-loop containing nucleotide triphosphate hydrolases"/>
    <property type="match status" value="1"/>
</dbReference>
<feature type="coiled-coil region" evidence="1">
    <location>
        <begin position="233"/>
        <end position="276"/>
    </location>
</feature>
<keyword evidence="1" id="KW-0175">Coiled coil</keyword>
<dbReference type="Pfam" id="PF10088">
    <property type="entry name" value="DUF2326"/>
    <property type="match status" value="1"/>
</dbReference>
<evidence type="ECO:0000313" key="4">
    <source>
        <dbReference type="Proteomes" id="UP000765338"/>
    </source>
</evidence>
<protein>
    <recommendedName>
        <fullName evidence="2">DUF2326 domain-containing protein</fullName>
    </recommendedName>
</protein>
<name>A0ABR5ZRR4_9PROT</name>